<dbReference type="PANTHER" id="PTHR36715:SF1">
    <property type="entry name" value="PROTEIN, PUTATIVE-RELATED"/>
    <property type="match status" value="1"/>
</dbReference>
<reference evidence="3" key="1">
    <citation type="submission" date="2021-03" db="EMBL/GenBank/DDBJ databases">
        <authorList>
            <person name="Li Z."/>
            <person name="Yang C."/>
        </authorList>
    </citation>
    <scope>NUCLEOTIDE SEQUENCE</scope>
    <source>
        <strain evidence="3">Dzin_1.0</strain>
        <tissue evidence="3">Leaf</tissue>
    </source>
</reference>
<keyword evidence="2" id="KW-0812">Transmembrane</keyword>
<feature type="compositionally biased region" description="Acidic residues" evidence="1">
    <location>
        <begin position="81"/>
        <end position="102"/>
    </location>
</feature>
<keyword evidence="4" id="KW-1185">Reference proteome</keyword>
<dbReference type="EMBL" id="JAGGNH010000009">
    <property type="protein sequence ID" value="KAJ0962719.1"/>
    <property type="molecule type" value="Genomic_DNA"/>
</dbReference>
<proteinExistence type="predicted"/>
<accession>A0A9D5H4B9</accession>
<evidence type="ECO:0000313" key="4">
    <source>
        <dbReference type="Proteomes" id="UP001085076"/>
    </source>
</evidence>
<dbReference type="OrthoDB" id="779326at2759"/>
<reference evidence="3" key="2">
    <citation type="journal article" date="2022" name="Hortic Res">
        <title>The genome of Dioscorea zingiberensis sheds light on the biosynthesis, origin and evolution of the medicinally important diosgenin saponins.</title>
        <authorList>
            <person name="Li Y."/>
            <person name="Tan C."/>
            <person name="Li Z."/>
            <person name="Guo J."/>
            <person name="Li S."/>
            <person name="Chen X."/>
            <person name="Wang C."/>
            <person name="Dai X."/>
            <person name="Yang H."/>
            <person name="Song W."/>
            <person name="Hou L."/>
            <person name="Xu J."/>
            <person name="Tong Z."/>
            <person name="Xu A."/>
            <person name="Yuan X."/>
            <person name="Wang W."/>
            <person name="Yang Q."/>
            <person name="Chen L."/>
            <person name="Sun Z."/>
            <person name="Wang K."/>
            <person name="Pan B."/>
            <person name="Chen J."/>
            <person name="Bao Y."/>
            <person name="Liu F."/>
            <person name="Qi X."/>
            <person name="Gang D.R."/>
            <person name="Wen J."/>
            <person name="Li J."/>
        </authorList>
    </citation>
    <scope>NUCLEOTIDE SEQUENCE</scope>
    <source>
        <strain evidence="3">Dzin_1.0</strain>
    </source>
</reference>
<evidence type="ECO:0000256" key="1">
    <source>
        <dbReference type="SAM" id="MobiDB-lite"/>
    </source>
</evidence>
<keyword evidence="2" id="KW-0472">Membrane</keyword>
<comment type="caution">
    <text evidence="3">The sequence shown here is derived from an EMBL/GenBank/DDBJ whole genome shotgun (WGS) entry which is preliminary data.</text>
</comment>
<dbReference type="AlphaFoldDB" id="A0A9D5H4B9"/>
<gene>
    <name evidence="3" type="ORF">J5N97_027841</name>
</gene>
<sequence length="255" mass="27401">MEIPLIESGIVIDPSFLSRFVSDLNGLWAYCALVLAAVAAFSSLVRRKRLVIFRFPRGKSVIPSPPTYFSDADDVSSSSDADTDEDDEDGNDDEVESDDDERESFFGGYWEGEGRNGNSEERVFWPELLGGGAVVKLWDGLGLGFRSSGTEKLVSLMDLSRGDTIGSFPAGRGQMAVFMESPAVVLSAAAEMGGNFSIRAWDARAGGTVAAAELGQRRRRRVEGIAGREGRVFVRDDAGDVSVVDLRNSTAAVGT</sequence>
<organism evidence="3 4">
    <name type="scientific">Dioscorea zingiberensis</name>
    <dbReference type="NCBI Taxonomy" id="325984"/>
    <lineage>
        <taxon>Eukaryota</taxon>
        <taxon>Viridiplantae</taxon>
        <taxon>Streptophyta</taxon>
        <taxon>Embryophyta</taxon>
        <taxon>Tracheophyta</taxon>
        <taxon>Spermatophyta</taxon>
        <taxon>Magnoliopsida</taxon>
        <taxon>Liliopsida</taxon>
        <taxon>Dioscoreales</taxon>
        <taxon>Dioscoreaceae</taxon>
        <taxon>Dioscorea</taxon>
    </lineage>
</organism>
<keyword evidence="2" id="KW-1133">Transmembrane helix</keyword>
<evidence type="ECO:0000313" key="3">
    <source>
        <dbReference type="EMBL" id="KAJ0962719.1"/>
    </source>
</evidence>
<dbReference type="PANTHER" id="PTHR36715">
    <property type="entry name" value="BNAANNG41370D PROTEIN"/>
    <property type="match status" value="1"/>
</dbReference>
<protein>
    <submittedName>
        <fullName evidence="3">Uncharacterized protein</fullName>
    </submittedName>
</protein>
<feature type="region of interest" description="Disordered" evidence="1">
    <location>
        <begin position="65"/>
        <end position="114"/>
    </location>
</feature>
<evidence type="ECO:0000256" key="2">
    <source>
        <dbReference type="SAM" id="Phobius"/>
    </source>
</evidence>
<feature type="transmembrane region" description="Helical" evidence="2">
    <location>
        <begin position="27"/>
        <end position="45"/>
    </location>
</feature>
<name>A0A9D5H4B9_9LILI</name>
<dbReference type="Proteomes" id="UP001085076">
    <property type="component" value="Miscellaneous, Linkage group lg09"/>
</dbReference>